<dbReference type="PIRSF" id="PIRSF004846">
    <property type="entry name" value="ModA"/>
    <property type="match status" value="1"/>
</dbReference>
<feature type="binding site" evidence="4">
    <location>
        <position position="32"/>
    </location>
    <ligand>
        <name>molybdate</name>
        <dbReference type="ChEBI" id="CHEBI:36264"/>
    </ligand>
</feature>
<dbReference type="RefSeq" id="WP_183461599.1">
    <property type="nucleotide sequence ID" value="NZ_JACHWZ010000015.1"/>
</dbReference>
<gene>
    <name evidence="6" type="ORF">FHS09_003203</name>
</gene>
<dbReference type="InterPro" id="IPR005950">
    <property type="entry name" value="ModA"/>
</dbReference>
<keyword evidence="7" id="KW-1185">Reference proteome</keyword>
<evidence type="ECO:0000313" key="6">
    <source>
        <dbReference type="EMBL" id="MBB3062358.1"/>
    </source>
</evidence>
<dbReference type="PANTHER" id="PTHR30632:SF14">
    <property type="entry name" value="TUNGSTATE_MOLYBDATE_CHROMATE-BINDING PROTEIN MODA"/>
    <property type="match status" value="1"/>
</dbReference>
<keyword evidence="4" id="KW-0500">Molybdenum</keyword>
<dbReference type="SUPFAM" id="SSF53850">
    <property type="entry name" value="Periplasmic binding protein-like II"/>
    <property type="match status" value="1"/>
</dbReference>
<proteinExistence type="inferred from homology"/>
<dbReference type="GO" id="GO:0046872">
    <property type="term" value="F:metal ion binding"/>
    <property type="evidence" value="ECO:0007669"/>
    <property type="project" value="UniProtKB-KW"/>
</dbReference>
<dbReference type="Proteomes" id="UP000535937">
    <property type="component" value="Unassembled WGS sequence"/>
</dbReference>
<dbReference type="AlphaFoldDB" id="A0A7W4WDR4"/>
<dbReference type="CDD" id="cd13539">
    <property type="entry name" value="PBP2_AvModA"/>
    <property type="match status" value="1"/>
</dbReference>
<keyword evidence="3 5" id="KW-0732">Signal</keyword>
<evidence type="ECO:0000256" key="5">
    <source>
        <dbReference type="SAM" id="SignalP"/>
    </source>
</evidence>
<comment type="caution">
    <text evidence="6">The sequence shown here is derived from an EMBL/GenBank/DDBJ whole genome shotgun (WGS) entry which is preliminary data.</text>
</comment>
<dbReference type="InterPro" id="IPR044084">
    <property type="entry name" value="AvModA-like_subst-bd"/>
</dbReference>
<dbReference type="Pfam" id="PF13531">
    <property type="entry name" value="SBP_bac_11"/>
    <property type="match status" value="1"/>
</dbReference>
<dbReference type="GO" id="GO:0030973">
    <property type="term" value="F:molybdate ion binding"/>
    <property type="evidence" value="ECO:0007669"/>
    <property type="project" value="InterPro"/>
</dbReference>
<organism evidence="6 7">
    <name type="scientific">Microbulbifer rhizosphaerae</name>
    <dbReference type="NCBI Taxonomy" id="1562603"/>
    <lineage>
        <taxon>Bacteria</taxon>
        <taxon>Pseudomonadati</taxon>
        <taxon>Pseudomonadota</taxon>
        <taxon>Gammaproteobacteria</taxon>
        <taxon>Cellvibrionales</taxon>
        <taxon>Microbulbiferaceae</taxon>
        <taxon>Microbulbifer</taxon>
    </lineage>
</organism>
<dbReference type="InterPro" id="IPR050682">
    <property type="entry name" value="ModA/WtpA"/>
</dbReference>
<reference evidence="6 7" key="1">
    <citation type="submission" date="2020-08" db="EMBL/GenBank/DDBJ databases">
        <title>Genomic Encyclopedia of Type Strains, Phase III (KMG-III): the genomes of soil and plant-associated and newly described type strains.</title>
        <authorList>
            <person name="Whitman W."/>
        </authorList>
    </citation>
    <scope>NUCLEOTIDE SEQUENCE [LARGE SCALE GENOMIC DNA]</scope>
    <source>
        <strain evidence="6 7">CECT 8799</strain>
    </source>
</reference>
<comment type="similarity">
    <text evidence="1">Belongs to the bacterial solute-binding protein ModA family.</text>
</comment>
<dbReference type="PANTHER" id="PTHR30632">
    <property type="entry name" value="MOLYBDATE-BINDING PERIPLASMIC PROTEIN"/>
    <property type="match status" value="1"/>
</dbReference>
<dbReference type="NCBIfam" id="TIGR01256">
    <property type="entry name" value="modA"/>
    <property type="match status" value="1"/>
</dbReference>
<evidence type="ECO:0000256" key="4">
    <source>
        <dbReference type="PIRSR" id="PIRSR004846-1"/>
    </source>
</evidence>
<evidence type="ECO:0000313" key="7">
    <source>
        <dbReference type="Proteomes" id="UP000535937"/>
    </source>
</evidence>
<feature type="chain" id="PRO_5030556669" evidence="5">
    <location>
        <begin position="21"/>
        <end position="252"/>
    </location>
</feature>
<keyword evidence="2 4" id="KW-0479">Metal-binding</keyword>
<feature type="signal peptide" evidence="5">
    <location>
        <begin position="1"/>
        <end position="20"/>
    </location>
</feature>
<dbReference type="GO" id="GO:0015689">
    <property type="term" value="P:molybdate ion transport"/>
    <property type="evidence" value="ECO:0007669"/>
    <property type="project" value="InterPro"/>
</dbReference>
<evidence type="ECO:0000256" key="3">
    <source>
        <dbReference type="ARBA" id="ARBA00022729"/>
    </source>
</evidence>
<feature type="binding site" evidence="4">
    <location>
        <position position="59"/>
    </location>
    <ligand>
        <name>molybdate</name>
        <dbReference type="ChEBI" id="CHEBI:36264"/>
    </ligand>
</feature>
<dbReference type="EMBL" id="JACHWZ010000015">
    <property type="protein sequence ID" value="MBB3062358.1"/>
    <property type="molecule type" value="Genomic_DNA"/>
</dbReference>
<dbReference type="Gene3D" id="3.40.190.10">
    <property type="entry name" value="Periplasmic binding protein-like II"/>
    <property type="match status" value="2"/>
</dbReference>
<sequence length="252" mass="27382">MAYRLTALLLILCLPFPAPAAECRLRVAVAASFRPALESLLPEFQRRHDCGVQLSSGSSGVLYQQLVHGAPYDLFLSADRLRPELLERQGLLVPGSRASYARGLLALWAPGGAALSADTLRRWRGRVVIADPELAPFGAAAREALSHLGLWSQLRPRLARAANAGQAYLLLESGHGGIGFVAASQLRAAGRGGDYWLLPENWYPPIEHQLAIPASSRRRAMAESLSSYLRSPAVQRRLVQLGYGRGIDRGSR</sequence>
<protein>
    <submittedName>
        <fullName evidence="6">Molybdate transport system substrate-binding protein</fullName>
    </submittedName>
</protein>
<evidence type="ECO:0000256" key="2">
    <source>
        <dbReference type="ARBA" id="ARBA00022723"/>
    </source>
</evidence>
<evidence type="ECO:0000256" key="1">
    <source>
        <dbReference type="ARBA" id="ARBA00009175"/>
    </source>
</evidence>
<name>A0A7W4WDR4_9GAMM</name>
<accession>A0A7W4WDR4</accession>